<accession>A0A158KR31</accession>
<comment type="caution">
    <text evidence="1">The sequence shown here is derived from an EMBL/GenBank/DDBJ whole genome shotgun (WGS) entry which is preliminary data.</text>
</comment>
<reference evidence="1" key="1">
    <citation type="submission" date="2016-01" db="EMBL/GenBank/DDBJ databases">
        <authorList>
            <person name="Peeters C."/>
        </authorList>
    </citation>
    <scope>NUCLEOTIDE SEQUENCE [LARGE SCALE GENOMIC DNA]</scope>
    <source>
        <strain evidence="1">LMG 22940</strain>
    </source>
</reference>
<dbReference type="EMBL" id="FCON02000128">
    <property type="protein sequence ID" value="SAL82881.1"/>
    <property type="molecule type" value="Genomic_DNA"/>
</dbReference>
<name>A0A158KR31_9BURK</name>
<protein>
    <submittedName>
        <fullName evidence="1">Uncharacterized protein</fullName>
    </submittedName>
</protein>
<evidence type="ECO:0000313" key="2">
    <source>
        <dbReference type="Proteomes" id="UP000054770"/>
    </source>
</evidence>
<sequence>MRTCVRIEEPANSLARFSKQVLQKYDKEIIIDL</sequence>
<gene>
    <name evidence="1" type="ORF">AWB68_06693</name>
</gene>
<proteinExistence type="predicted"/>
<dbReference type="Proteomes" id="UP000054770">
    <property type="component" value="Unassembled WGS sequence"/>
</dbReference>
<organism evidence="1 2">
    <name type="scientific">Caballeronia choica</name>
    <dbReference type="NCBI Taxonomy" id="326476"/>
    <lineage>
        <taxon>Bacteria</taxon>
        <taxon>Pseudomonadati</taxon>
        <taxon>Pseudomonadota</taxon>
        <taxon>Betaproteobacteria</taxon>
        <taxon>Burkholderiales</taxon>
        <taxon>Burkholderiaceae</taxon>
        <taxon>Caballeronia</taxon>
    </lineage>
</organism>
<keyword evidence="2" id="KW-1185">Reference proteome</keyword>
<dbReference type="AlphaFoldDB" id="A0A158KR31"/>
<evidence type="ECO:0000313" key="1">
    <source>
        <dbReference type="EMBL" id="SAL82881.1"/>
    </source>
</evidence>